<sequence>MTNKQFDCTAIRNGDSDPTPGTMMVWATNGRANLRFYNMDSGWFAGVYRVNGTHFRIDFRAEAFENGAMMPIPGGMHFEGDFIEATSNKMKIKGIMGGNTDSPTTVELDCRAHAGS</sequence>
<accession>A0A1B4FGE4</accession>
<evidence type="ECO:0000313" key="2">
    <source>
        <dbReference type="Proteomes" id="UP000062519"/>
    </source>
</evidence>
<name>A0A1B4FGE4_9BURK</name>
<dbReference type="KEGG" id="buu:WS70_13380"/>
<dbReference type="Proteomes" id="UP000062519">
    <property type="component" value="Chromosome 1"/>
</dbReference>
<proteinExistence type="predicted"/>
<gene>
    <name evidence="1" type="ORF">WS70_13380</name>
</gene>
<evidence type="ECO:0000313" key="1">
    <source>
        <dbReference type="EMBL" id="AOJ02695.1"/>
    </source>
</evidence>
<keyword evidence="2" id="KW-1185">Reference proteome</keyword>
<organism evidence="1 2">
    <name type="scientific">Burkholderia mayonis</name>
    <dbReference type="NCBI Taxonomy" id="1385591"/>
    <lineage>
        <taxon>Bacteria</taxon>
        <taxon>Pseudomonadati</taxon>
        <taxon>Pseudomonadota</taxon>
        <taxon>Betaproteobacteria</taxon>
        <taxon>Burkholderiales</taxon>
        <taxon>Burkholderiaceae</taxon>
        <taxon>Burkholderia</taxon>
        <taxon>pseudomallei group</taxon>
    </lineage>
</organism>
<reference evidence="1 2" key="1">
    <citation type="submission" date="2015-12" db="EMBL/GenBank/DDBJ databases">
        <title>Diversity of Burkholderia near neighbor genomes.</title>
        <authorList>
            <person name="Sahl J."/>
            <person name="Wagner D."/>
            <person name="Keim P."/>
        </authorList>
    </citation>
    <scope>NUCLEOTIDE SEQUENCE [LARGE SCALE GENOMIC DNA]</scope>
    <source>
        <strain evidence="1 2">BDU6</strain>
    </source>
</reference>
<dbReference type="EMBL" id="CP013386">
    <property type="protein sequence ID" value="AOJ02695.1"/>
    <property type="molecule type" value="Genomic_DNA"/>
</dbReference>
<protein>
    <submittedName>
        <fullName evidence="1">Uncharacterized protein</fullName>
    </submittedName>
</protein>
<dbReference type="AlphaFoldDB" id="A0A1B4FGE4"/>